<accession>A0ABP4FP05</accession>
<dbReference type="SFLD" id="SFLDS00003">
    <property type="entry name" value="Haloacid_Dehalogenase"/>
    <property type="match status" value="1"/>
</dbReference>
<dbReference type="InterPro" id="IPR036412">
    <property type="entry name" value="HAD-like_sf"/>
</dbReference>
<dbReference type="InterPro" id="IPR041492">
    <property type="entry name" value="HAD_2"/>
</dbReference>
<dbReference type="PANTHER" id="PTHR43434:SF24">
    <property type="entry name" value="HYDROLASE-RELATED"/>
    <property type="match status" value="1"/>
</dbReference>
<dbReference type="SFLD" id="SFLDG01135">
    <property type="entry name" value="C1.5.6:_HAD__Beta-PGM__Phospha"/>
    <property type="match status" value="1"/>
</dbReference>
<dbReference type="Pfam" id="PF13419">
    <property type="entry name" value="HAD_2"/>
    <property type="match status" value="1"/>
</dbReference>
<reference evidence="2" key="1">
    <citation type="journal article" date="2019" name="Int. J. Syst. Evol. Microbiol.">
        <title>The Global Catalogue of Microorganisms (GCM) 10K type strain sequencing project: providing services to taxonomists for standard genome sequencing and annotation.</title>
        <authorList>
            <consortium name="The Broad Institute Genomics Platform"/>
            <consortium name="The Broad Institute Genome Sequencing Center for Infectious Disease"/>
            <person name="Wu L."/>
            <person name="Ma J."/>
        </authorList>
    </citation>
    <scope>NUCLEOTIDE SEQUENCE [LARGE SCALE GENOMIC DNA]</scope>
    <source>
        <strain evidence="2">JCM 12696</strain>
    </source>
</reference>
<organism evidence="1 2">
    <name type="scientific">Streptomyces hebeiensis</name>
    <dbReference type="NCBI Taxonomy" id="229486"/>
    <lineage>
        <taxon>Bacteria</taxon>
        <taxon>Bacillati</taxon>
        <taxon>Actinomycetota</taxon>
        <taxon>Actinomycetes</taxon>
        <taxon>Kitasatosporales</taxon>
        <taxon>Streptomycetaceae</taxon>
        <taxon>Streptomyces</taxon>
    </lineage>
</organism>
<dbReference type="EMBL" id="BAAAKV010000050">
    <property type="protein sequence ID" value="GAA1186199.1"/>
    <property type="molecule type" value="Genomic_DNA"/>
</dbReference>
<gene>
    <name evidence="1" type="ORF">GCM10009654_49720</name>
</gene>
<evidence type="ECO:0000313" key="2">
    <source>
        <dbReference type="Proteomes" id="UP001501371"/>
    </source>
</evidence>
<comment type="caution">
    <text evidence="1">The sequence shown here is derived from an EMBL/GenBank/DDBJ whole genome shotgun (WGS) entry which is preliminary data.</text>
</comment>
<name>A0ABP4FP05_9ACTN</name>
<dbReference type="NCBIfam" id="TIGR01549">
    <property type="entry name" value="HAD-SF-IA-v1"/>
    <property type="match status" value="1"/>
</dbReference>
<dbReference type="InterPro" id="IPR023198">
    <property type="entry name" value="PGP-like_dom2"/>
</dbReference>
<dbReference type="Gene3D" id="1.10.150.240">
    <property type="entry name" value="Putative phosphatase, domain 2"/>
    <property type="match status" value="1"/>
</dbReference>
<protein>
    <submittedName>
        <fullName evidence="1">Phosphoglycolate phosphatase</fullName>
    </submittedName>
</protein>
<dbReference type="InterPro" id="IPR006439">
    <property type="entry name" value="HAD-SF_hydro_IA"/>
</dbReference>
<evidence type="ECO:0000313" key="1">
    <source>
        <dbReference type="EMBL" id="GAA1186199.1"/>
    </source>
</evidence>
<sequence length="228" mass="23553">MTNRVHGPYQGVVFDLDGTLADTPGAIVAITMKVLAGMGRTPDEAAVRATVGKPLDRNFAQLLGLAPDHAEVERAMAEYRRGFAEHLQERRERMLYPGVAEGLAKLADSGHPLAIATSKTYEAAVRTLGATGIDARFTVVAGHDSVERGKPAPDMALHVARKLGVPAGGCVVVGDATGDVEMARAAGMAAVGVSYGVGGVRELTEAGAYVVADSFDDVVAAVSAGRVS</sequence>
<dbReference type="InterPro" id="IPR050155">
    <property type="entry name" value="HAD-like_hydrolase_sf"/>
</dbReference>
<dbReference type="RefSeq" id="WP_344280862.1">
    <property type="nucleotide sequence ID" value="NZ_BAAAKV010000050.1"/>
</dbReference>
<proteinExistence type="predicted"/>
<dbReference type="PANTHER" id="PTHR43434">
    <property type="entry name" value="PHOSPHOGLYCOLATE PHOSPHATASE"/>
    <property type="match status" value="1"/>
</dbReference>
<dbReference type="SUPFAM" id="SSF56784">
    <property type="entry name" value="HAD-like"/>
    <property type="match status" value="1"/>
</dbReference>
<dbReference type="InterPro" id="IPR023214">
    <property type="entry name" value="HAD_sf"/>
</dbReference>
<dbReference type="Gene3D" id="3.40.50.1000">
    <property type="entry name" value="HAD superfamily/HAD-like"/>
    <property type="match status" value="1"/>
</dbReference>
<keyword evidence="2" id="KW-1185">Reference proteome</keyword>
<dbReference type="SFLD" id="SFLDG01129">
    <property type="entry name" value="C1.5:_HAD__Beta-PGM__Phosphata"/>
    <property type="match status" value="1"/>
</dbReference>
<dbReference type="Proteomes" id="UP001501371">
    <property type="component" value="Unassembled WGS sequence"/>
</dbReference>
<dbReference type="NCBIfam" id="TIGR01509">
    <property type="entry name" value="HAD-SF-IA-v3"/>
    <property type="match status" value="1"/>
</dbReference>